<dbReference type="PANTHER" id="PTHR31286:SF180">
    <property type="entry name" value="OS10G0362600 PROTEIN"/>
    <property type="match status" value="1"/>
</dbReference>
<name>A0AAV7GQB0_DENCH</name>
<dbReference type="Proteomes" id="UP000775213">
    <property type="component" value="Unassembled WGS sequence"/>
</dbReference>
<keyword evidence="1" id="KW-0732">Signal</keyword>
<evidence type="ECO:0000256" key="1">
    <source>
        <dbReference type="SAM" id="SignalP"/>
    </source>
</evidence>
<feature type="signal peptide" evidence="1">
    <location>
        <begin position="1"/>
        <end position="20"/>
    </location>
</feature>
<evidence type="ECO:0000313" key="2">
    <source>
        <dbReference type="EMBL" id="KAH0458346.1"/>
    </source>
</evidence>
<proteinExistence type="predicted"/>
<accession>A0AAV7GQB0</accession>
<dbReference type="AlphaFoldDB" id="A0AAV7GQB0"/>
<protein>
    <submittedName>
        <fullName evidence="2">Uncharacterized protein</fullName>
    </submittedName>
</protein>
<evidence type="ECO:0000313" key="3">
    <source>
        <dbReference type="Proteomes" id="UP000775213"/>
    </source>
</evidence>
<keyword evidence="3" id="KW-1185">Reference proteome</keyword>
<feature type="chain" id="PRO_5044023531" evidence="1">
    <location>
        <begin position="21"/>
        <end position="423"/>
    </location>
</feature>
<dbReference type="PANTHER" id="PTHR31286">
    <property type="entry name" value="GLYCINE-RICH CELL WALL STRUCTURAL PROTEIN 1.8-LIKE"/>
    <property type="match status" value="1"/>
</dbReference>
<gene>
    <name evidence="2" type="ORF">IEQ34_013661</name>
</gene>
<comment type="caution">
    <text evidence="2">The sequence shown here is derived from an EMBL/GenBank/DDBJ whole genome shotgun (WGS) entry which is preliminary data.</text>
</comment>
<organism evidence="2 3">
    <name type="scientific">Dendrobium chrysotoxum</name>
    <name type="common">Orchid</name>
    <dbReference type="NCBI Taxonomy" id="161865"/>
    <lineage>
        <taxon>Eukaryota</taxon>
        <taxon>Viridiplantae</taxon>
        <taxon>Streptophyta</taxon>
        <taxon>Embryophyta</taxon>
        <taxon>Tracheophyta</taxon>
        <taxon>Spermatophyta</taxon>
        <taxon>Magnoliopsida</taxon>
        <taxon>Liliopsida</taxon>
        <taxon>Asparagales</taxon>
        <taxon>Orchidaceae</taxon>
        <taxon>Epidendroideae</taxon>
        <taxon>Malaxideae</taxon>
        <taxon>Dendrobiinae</taxon>
        <taxon>Dendrobium</taxon>
    </lineage>
</organism>
<dbReference type="EMBL" id="JAGFBR010000012">
    <property type="protein sequence ID" value="KAH0458346.1"/>
    <property type="molecule type" value="Genomic_DNA"/>
</dbReference>
<reference evidence="2 3" key="1">
    <citation type="journal article" date="2021" name="Hortic Res">
        <title>Chromosome-scale assembly of the Dendrobium chrysotoxum genome enhances the understanding of orchid evolution.</title>
        <authorList>
            <person name="Zhang Y."/>
            <person name="Zhang G.Q."/>
            <person name="Zhang D."/>
            <person name="Liu X.D."/>
            <person name="Xu X.Y."/>
            <person name="Sun W.H."/>
            <person name="Yu X."/>
            <person name="Zhu X."/>
            <person name="Wang Z.W."/>
            <person name="Zhao X."/>
            <person name="Zhong W.Y."/>
            <person name="Chen H."/>
            <person name="Yin W.L."/>
            <person name="Huang T."/>
            <person name="Niu S.C."/>
            <person name="Liu Z.J."/>
        </authorList>
    </citation>
    <scope>NUCLEOTIDE SEQUENCE [LARGE SCALE GENOMIC DNA]</scope>
    <source>
        <strain evidence="2">Lindl</strain>
    </source>
</reference>
<dbReference type="InterPro" id="IPR040256">
    <property type="entry name" value="At4g02000-like"/>
</dbReference>
<sequence>MRLLRLLTIVAILEVHTSLGGLNDGAALLFPMGSIFGRLLKMDNATSNGTRPSVARVLVELDITKHYPHKVWLGSENLCYIQFVEMEVFPSYYVHCKALGHSKLELHILHPHLAEATKLDNLKPGVVGPSNGHVSANSEGMLNNVDAALIPASVIVGNQESKTTLDSAIAINSQDNMAGPLISKGCTSVPSDLALSKGFHNVLIGNITNGCLENQINGIISSQDISVDEVDNDLADDSLLISVSNYSDIQIASALVPDEGQPCVSILIGDSQGTTVHEIRDSTVNSGIDISDMVPIISLPFSSISKDVRNGGCDGIEHLDDPIDHSDWIGCLSDGNCNVGRSAADSFIDLRDECDLNVVKADAGFLFGYWCSVVRCVVFWLYYGWLRDCILLFSQGYNEVAFCFLPGRLGLLITTGGAYSFSD</sequence>